<keyword evidence="2" id="KW-0479">Metal-binding</keyword>
<evidence type="ECO:0000256" key="7">
    <source>
        <dbReference type="ARBA" id="ARBA00076083"/>
    </source>
</evidence>
<dbReference type="Pfam" id="PF00462">
    <property type="entry name" value="Glutaredoxin"/>
    <property type="match status" value="1"/>
</dbReference>
<evidence type="ECO:0000313" key="9">
    <source>
        <dbReference type="Ensembl" id="ENSCINP00000024797.2"/>
    </source>
</evidence>
<dbReference type="GO" id="GO:0030097">
    <property type="term" value="P:hemopoiesis"/>
    <property type="evidence" value="ECO:0007669"/>
    <property type="project" value="Ensembl"/>
</dbReference>
<reference evidence="10" key="1">
    <citation type="journal article" date="2002" name="Science">
        <title>The draft genome of Ciona intestinalis: insights into chordate and vertebrate origins.</title>
        <authorList>
            <person name="Dehal P."/>
            <person name="Satou Y."/>
            <person name="Campbell R.K."/>
            <person name="Chapman J."/>
            <person name="Degnan B."/>
            <person name="De Tomaso A."/>
            <person name="Davidson B."/>
            <person name="Di Gregorio A."/>
            <person name="Gelpke M."/>
            <person name="Goodstein D.M."/>
            <person name="Harafuji N."/>
            <person name="Hastings K.E."/>
            <person name="Ho I."/>
            <person name="Hotta K."/>
            <person name="Huang W."/>
            <person name="Kawashima T."/>
            <person name="Lemaire P."/>
            <person name="Martinez D."/>
            <person name="Meinertzhagen I.A."/>
            <person name="Necula S."/>
            <person name="Nonaka M."/>
            <person name="Putnam N."/>
            <person name="Rash S."/>
            <person name="Saiga H."/>
            <person name="Satake M."/>
            <person name="Terry A."/>
            <person name="Yamada L."/>
            <person name="Wang H.G."/>
            <person name="Awazu S."/>
            <person name="Azumi K."/>
            <person name="Boore J."/>
            <person name="Branno M."/>
            <person name="Chin-Bow S."/>
            <person name="DeSantis R."/>
            <person name="Doyle S."/>
            <person name="Francino P."/>
            <person name="Keys D.N."/>
            <person name="Haga S."/>
            <person name="Hayashi H."/>
            <person name="Hino K."/>
            <person name="Imai K.S."/>
            <person name="Inaba K."/>
            <person name="Kano S."/>
            <person name="Kobayashi K."/>
            <person name="Kobayashi M."/>
            <person name="Lee B.I."/>
            <person name="Makabe K.W."/>
            <person name="Manohar C."/>
            <person name="Matassi G."/>
            <person name="Medina M."/>
            <person name="Mochizuki Y."/>
            <person name="Mount S."/>
            <person name="Morishita T."/>
            <person name="Miura S."/>
            <person name="Nakayama A."/>
            <person name="Nishizaka S."/>
            <person name="Nomoto H."/>
            <person name="Ohta F."/>
            <person name="Oishi K."/>
            <person name="Rigoutsos I."/>
            <person name="Sano M."/>
            <person name="Sasaki A."/>
            <person name="Sasakura Y."/>
            <person name="Shoguchi E."/>
            <person name="Shin-i T."/>
            <person name="Spagnuolo A."/>
            <person name="Stainier D."/>
            <person name="Suzuki M.M."/>
            <person name="Tassy O."/>
            <person name="Takatori N."/>
            <person name="Tokuoka M."/>
            <person name="Yagi K."/>
            <person name="Yoshizaki F."/>
            <person name="Wada S."/>
            <person name="Zhang C."/>
            <person name="Hyatt P.D."/>
            <person name="Larimer F."/>
            <person name="Detter C."/>
            <person name="Doggett N."/>
            <person name="Glavina T."/>
            <person name="Hawkins T."/>
            <person name="Richardson P."/>
            <person name="Lucas S."/>
            <person name="Kohara Y."/>
            <person name="Levine M."/>
            <person name="Satoh N."/>
            <person name="Rokhsar D.S."/>
        </authorList>
    </citation>
    <scope>NUCLEOTIDE SEQUENCE [LARGE SCALE GENOMIC DNA]</scope>
</reference>
<dbReference type="HOGENOM" id="CLU_026126_2_0_1"/>
<dbReference type="InterPro" id="IPR002109">
    <property type="entry name" value="Glutaredoxin"/>
</dbReference>
<name>F7AI05_CIOIN</name>
<evidence type="ECO:0000259" key="8">
    <source>
        <dbReference type="Pfam" id="PF00462"/>
    </source>
</evidence>
<keyword evidence="3" id="KW-0408">Iron</keyword>
<organism evidence="9 10">
    <name type="scientific">Ciona intestinalis</name>
    <name type="common">Transparent sea squirt</name>
    <name type="synonym">Ascidia intestinalis</name>
    <dbReference type="NCBI Taxonomy" id="7719"/>
    <lineage>
        <taxon>Eukaryota</taxon>
        <taxon>Metazoa</taxon>
        <taxon>Chordata</taxon>
        <taxon>Tunicata</taxon>
        <taxon>Ascidiacea</taxon>
        <taxon>Phlebobranchia</taxon>
        <taxon>Cionidae</taxon>
        <taxon>Ciona</taxon>
    </lineage>
</organism>
<evidence type="ECO:0000256" key="5">
    <source>
        <dbReference type="ARBA" id="ARBA00023284"/>
    </source>
</evidence>
<dbReference type="AlphaFoldDB" id="F7AI05"/>
<dbReference type="GO" id="GO:0051537">
    <property type="term" value="F:2 iron, 2 sulfur cluster binding"/>
    <property type="evidence" value="ECO:0007669"/>
    <property type="project" value="UniProtKB-KW"/>
</dbReference>
<dbReference type="GO" id="GO:0046872">
    <property type="term" value="F:metal ion binding"/>
    <property type="evidence" value="ECO:0007669"/>
    <property type="project" value="UniProtKB-KW"/>
</dbReference>
<dbReference type="OMA" id="YEVLDEP"/>
<accession>F7AI05</accession>
<evidence type="ECO:0000313" key="10">
    <source>
        <dbReference type="Proteomes" id="UP000008144"/>
    </source>
</evidence>
<dbReference type="GO" id="GO:0016226">
    <property type="term" value="P:iron-sulfur cluster assembly"/>
    <property type="evidence" value="ECO:0007669"/>
    <property type="project" value="Ensembl"/>
</dbReference>
<dbReference type="STRING" id="7719.ENSCINP00000024797"/>
<dbReference type="Gene3D" id="3.40.30.10">
    <property type="entry name" value="Glutaredoxin"/>
    <property type="match status" value="1"/>
</dbReference>
<evidence type="ECO:0000256" key="4">
    <source>
        <dbReference type="ARBA" id="ARBA00023014"/>
    </source>
</evidence>
<dbReference type="InterPro" id="IPR004480">
    <property type="entry name" value="Monothiol_GRX-rel"/>
</dbReference>
<reference evidence="9" key="3">
    <citation type="submission" date="2025-08" db="UniProtKB">
        <authorList>
            <consortium name="Ensembl"/>
        </authorList>
    </citation>
    <scope>IDENTIFICATION</scope>
</reference>
<proteinExistence type="predicted"/>
<dbReference type="PANTHER" id="PTHR10293">
    <property type="entry name" value="GLUTAREDOXIN FAMILY MEMBER"/>
    <property type="match status" value="1"/>
</dbReference>
<dbReference type="CDD" id="cd03028">
    <property type="entry name" value="GRX_PICOT_like"/>
    <property type="match status" value="1"/>
</dbReference>
<reference evidence="9" key="2">
    <citation type="journal article" date="2008" name="Genome Biol.">
        <title>Improved genome assembly and evidence-based global gene model set for the chordate Ciona intestinalis: new insight into intron and operon populations.</title>
        <authorList>
            <person name="Satou Y."/>
            <person name="Mineta K."/>
            <person name="Ogasawara M."/>
            <person name="Sasakura Y."/>
            <person name="Shoguchi E."/>
            <person name="Ueno K."/>
            <person name="Yamada L."/>
            <person name="Matsumoto J."/>
            <person name="Wasserscheid J."/>
            <person name="Dewar K."/>
            <person name="Wiley G.B."/>
            <person name="Macmil S.L."/>
            <person name="Roe B.A."/>
            <person name="Zeller R.W."/>
            <person name="Hastings K.E."/>
            <person name="Lemaire P."/>
            <person name="Lindquist E."/>
            <person name="Endo T."/>
            <person name="Hotta K."/>
            <person name="Inaba K."/>
        </authorList>
    </citation>
    <scope>NUCLEOTIDE SEQUENCE [LARGE SCALE GENOMIC DNA]</scope>
    <source>
        <strain evidence="9">wild type</strain>
    </source>
</reference>
<dbReference type="NCBIfam" id="TIGR00365">
    <property type="entry name" value="Grx4 family monothiol glutaredoxin"/>
    <property type="match status" value="1"/>
</dbReference>
<keyword evidence="4" id="KW-0411">Iron-sulfur</keyword>
<dbReference type="InParanoid" id="F7AI05"/>
<dbReference type="EMBL" id="EAAA01001985">
    <property type="status" value="NOT_ANNOTATED_CDS"/>
    <property type="molecule type" value="Genomic_DNA"/>
</dbReference>
<protein>
    <recommendedName>
        <fullName evidence="6">Glutaredoxin-related protein 5, mitochondrial</fullName>
    </recommendedName>
    <alternativeName>
        <fullName evidence="7">Monothiol glutaredoxin-5</fullName>
    </alternativeName>
</protein>
<evidence type="ECO:0000256" key="6">
    <source>
        <dbReference type="ARBA" id="ARBA00067456"/>
    </source>
</evidence>
<dbReference type="SUPFAM" id="SSF52833">
    <property type="entry name" value="Thioredoxin-like"/>
    <property type="match status" value="1"/>
</dbReference>
<reference evidence="9" key="4">
    <citation type="submission" date="2025-09" db="UniProtKB">
        <authorList>
            <consortium name="Ensembl"/>
        </authorList>
    </citation>
    <scope>IDENTIFICATION</scope>
</reference>
<evidence type="ECO:0000256" key="2">
    <source>
        <dbReference type="ARBA" id="ARBA00022723"/>
    </source>
</evidence>
<feature type="domain" description="Glutaredoxin" evidence="8">
    <location>
        <begin position="53"/>
        <end position="117"/>
    </location>
</feature>
<dbReference type="FunFam" id="3.40.30.10:FF:000005">
    <property type="entry name" value="Glutaredoxin 5"/>
    <property type="match status" value="1"/>
</dbReference>
<dbReference type="Ensembl" id="ENSCINT00000025043.2">
    <property type="protein sequence ID" value="ENSCINP00000024797.2"/>
    <property type="gene ID" value="ENSCING00000013528.2"/>
</dbReference>
<keyword evidence="1" id="KW-0001">2Fe-2S</keyword>
<evidence type="ECO:0000256" key="1">
    <source>
        <dbReference type="ARBA" id="ARBA00022714"/>
    </source>
</evidence>
<sequence length="153" mass="17520">QNYYSKNTTQLYQNKNEVTKLPNFLLNLKRNLTTGIDTGSKEHIQSLVKNNKVVVFMKGIPDKPMCGFSNAVVQILRMHGVEYNSHNVLDDDSLRAGIKEFSEWPTIPQIYFNGEFVGGCDIFLQMHQSGDIIEELKSIGIKYNLLDQEYSKK</sequence>
<dbReference type="Proteomes" id="UP000008144">
    <property type="component" value="Chromosome 4"/>
</dbReference>
<dbReference type="InterPro" id="IPR036249">
    <property type="entry name" value="Thioredoxin-like_sf"/>
</dbReference>
<dbReference type="InterPro" id="IPR033658">
    <property type="entry name" value="GRX_PICOT-like"/>
</dbReference>
<dbReference type="PROSITE" id="PS51354">
    <property type="entry name" value="GLUTAREDOXIN_2"/>
    <property type="match status" value="1"/>
</dbReference>
<dbReference type="GO" id="GO:0005759">
    <property type="term" value="C:mitochondrial matrix"/>
    <property type="evidence" value="ECO:0000318"/>
    <property type="project" value="GO_Central"/>
</dbReference>
<dbReference type="FunCoup" id="F7AI05">
    <property type="interactions" value="274"/>
</dbReference>
<keyword evidence="5" id="KW-0676">Redox-active center</keyword>
<dbReference type="GeneTree" id="ENSGT00550000075082"/>
<dbReference type="PANTHER" id="PTHR10293:SF16">
    <property type="entry name" value="GLUTAREDOXIN-RELATED PROTEIN 5, MITOCHONDRIAL"/>
    <property type="match status" value="1"/>
</dbReference>
<keyword evidence="10" id="KW-1185">Reference proteome</keyword>
<evidence type="ECO:0000256" key="3">
    <source>
        <dbReference type="ARBA" id="ARBA00023004"/>
    </source>
</evidence>